<feature type="domain" description="HTH tetR-type" evidence="6">
    <location>
        <begin position="11"/>
        <end position="71"/>
    </location>
</feature>
<dbReference type="KEGG" id="fhl:OE105_01595"/>
<keyword evidence="2" id="KW-0805">Transcription regulation</keyword>
<evidence type="ECO:0000256" key="5">
    <source>
        <dbReference type="PROSITE-ProRule" id="PRU00335"/>
    </source>
</evidence>
<dbReference type="PANTHER" id="PTHR43479:SF11">
    <property type="entry name" value="ACREF_ENVCD OPERON REPRESSOR-RELATED"/>
    <property type="match status" value="1"/>
</dbReference>
<dbReference type="PRINTS" id="PR00455">
    <property type="entry name" value="HTHTETR"/>
</dbReference>
<evidence type="ECO:0000259" key="6">
    <source>
        <dbReference type="PROSITE" id="PS50977"/>
    </source>
</evidence>
<accession>A0A9E8M024</accession>
<dbReference type="SUPFAM" id="SSF48498">
    <property type="entry name" value="Tetracyclin repressor-like, C-terminal domain"/>
    <property type="match status" value="1"/>
</dbReference>
<reference evidence="7" key="1">
    <citation type="submission" date="2022-09" db="EMBL/GenBank/DDBJ databases">
        <title>Complete Genomes of Fervidibacillus albus and Fervidibacillus halotolerans isolated from tidal flat sediments.</title>
        <authorList>
            <person name="Kwon K.K."/>
            <person name="Yang S.-H."/>
            <person name="Park M.J."/>
            <person name="Oh H.-M."/>
        </authorList>
    </citation>
    <scope>NUCLEOTIDE SEQUENCE</scope>
    <source>
        <strain evidence="7">MEBiC13594</strain>
    </source>
</reference>
<dbReference type="Gene3D" id="1.10.357.10">
    <property type="entry name" value="Tetracycline Repressor, domain 2"/>
    <property type="match status" value="1"/>
</dbReference>
<keyword evidence="8" id="KW-1185">Reference proteome</keyword>
<evidence type="ECO:0000256" key="3">
    <source>
        <dbReference type="ARBA" id="ARBA00023125"/>
    </source>
</evidence>
<dbReference type="InterPro" id="IPR036271">
    <property type="entry name" value="Tet_transcr_reg_TetR-rel_C_sf"/>
</dbReference>
<organism evidence="7 8">
    <name type="scientific">Fervidibacillus halotolerans</name>
    <dbReference type="NCBI Taxonomy" id="2980027"/>
    <lineage>
        <taxon>Bacteria</taxon>
        <taxon>Bacillati</taxon>
        <taxon>Bacillota</taxon>
        <taxon>Bacilli</taxon>
        <taxon>Bacillales</taxon>
        <taxon>Bacillaceae</taxon>
        <taxon>Fervidibacillus</taxon>
    </lineage>
</organism>
<dbReference type="Pfam" id="PF00440">
    <property type="entry name" value="TetR_N"/>
    <property type="match status" value="1"/>
</dbReference>
<keyword evidence="4" id="KW-0804">Transcription</keyword>
<dbReference type="GO" id="GO:0003677">
    <property type="term" value="F:DNA binding"/>
    <property type="evidence" value="ECO:0007669"/>
    <property type="project" value="UniProtKB-UniRule"/>
</dbReference>
<gene>
    <name evidence="7" type="ORF">OE105_01595</name>
</gene>
<dbReference type="PANTHER" id="PTHR43479">
    <property type="entry name" value="ACREF/ENVCD OPERON REPRESSOR-RELATED"/>
    <property type="match status" value="1"/>
</dbReference>
<dbReference type="Pfam" id="PF13977">
    <property type="entry name" value="TetR_C_6"/>
    <property type="match status" value="1"/>
</dbReference>
<dbReference type="InterPro" id="IPR001647">
    <property type="entry name" value="HTH_TetR"/>
</dbReference>
<evidence type="ECO:0000313" key="8">
    <source>
        <dbReference type="Proteomes" id="UP001164726"/>
    </source>
</evidence>
<evidence type="ECO:0000256" key="4">
    <source>
        <dbReference type="ARBA" id="ARBA00023163"/>
    </source>
</evidence>
<dbReference type="InterPro" id="IPR039538">
    <property type="entry name" value="BetI_C"/>
</dbReference>
<keyword evidence="1" id="KW-0678">Repressor</keyword>
<dbReference type="AlphaFoldDB" id="A0A9E8M024"/>
<dbReference type="PROSITE" id="PS50977">
    <property type="entry name" value="HTH_TETR_2"/>
    <property type="match status" value="1"/>
</dbReference>
<sequence length="203" mass="23829">MAPKVSEEYKEKKRQDLLKSAMACFAEKGYQTATIDDIVTHSGMSKGAFYNYFSSKEEIYLTLLKQSVYLSFQKLREAIQSKETAKEKLKHVFDIYSNLDFTKKSIQNHRVQIEFWIIASRNDNLIDHMKTHAKVFHDFLIEIIEEGQKKSEFSKDIKSADVSEIFWAITDGLFLHMLVEKDEFPMKRLYQTAGKMILKYLEK</sequence>
<dbReference type="EMBL" id="CP106877">
    <property type="protein sequence ID" value="WAA12867.1"/>
    <property type="molecule type" value="Genomic_DNA"/>
</dbReference>
<proteinExistence type="predicted"/>
<protein>
    <submittedName>
        <fullName evidence="7">TetR/AcrR family transcriptional regulator</fullName>
    </submittedName>
</protein>
<evidence type="ECO:0000256" key="2">
    <source>
        <dbReference type="ARBA" id="ARBA00023015"/>
    </source>
</evidence>
<dbReference type="Proteomes" id="UP001164726">
    <property type="component" value="Chromosome"/>
</dbReference>
<dbReference type="RefSeq" id="WP_275420999.1">
    <property type="nucleotide sequence ID" value="NZ_CP106877.1"/>
</dbReference>
<dbReference type="SUPFAM" id="SSF46689">
    <property type="entry name" value="Homeodomain-like"/>
    <property type="match status" value="1"/>
</dbReference>
<dbReference type="Gene3D" id="1.10.10.60">
    <property type="entry name" value="Homeodomain-like"/>
    <property type="match status" value="1"/>
</dbReference>
<dbReference type="InterPro" id="IPR009057">
    <property type="entry name" value="Homeodomain-like_sf"/>
</dbReference>
<evidence type="ECO:0000313" key="7">
    <source>
        <dbReference type="EMBL" id="WAA12867.1"/>
    </source>
</evidence>
<evidence type="ECO:0000256" key="1">
    <source>
        <dbReference type="ARBA" id="ARBA00022491"/>
    </source>
</evidence>
<dbReference type="InterPro" id="IPR050624">
    <property type="entry name" value="HTH-type_Tx_Regulator"/>
</dbReference>
<keyword evidence="3 5" id="KW-0238">DNA-binding</keyword>
<feature type="DNA-binding region" description="H-T-H motif" evidence="5">
    <location>
        <begin position="34"/>
        <end position="53"/>
    </location>
</feature>
<name>A0A9E8M024_9BACI</name>